<dbReference type="OrthoDB" id="10619191at2759"/>
<dbReference type="VEuPathDB" id="TrichDB:TRFO_07446"/>
<proteinExistence type="predicted"/>
<evidence type="ECO:0000313" key="2">
    <source>
        <dbReference type="Proteomes" id="UP000179807"/>
    </source>
</evidence>
<organism evidence="1 2">
    <name type="scientific">Tritrichomonas foetus</name>
    <dbReference type="NCBI Taxonomy" id="1144522"/>
    <lineage>
        <taxon>Eukaryota</taxon>
        <taxon>Metamonada</taxon>
        <taxon>Parabasalia</taxon>
        <taxon>Tritrichomonadida</taxon>
        <taxon>Tritrichomonadidae</taxon>
        <taxon>Tritrichomonas</taxon>
    </lineage>
</organism>
<gene>
    <name evidence="1" type="ORF">TRFO_07446</name>
</gene>
<dbReference type="RefSeq" id="XP_068354998.1">
    <property type="nucleotide sequence ID" value="XM_068493688.1"/>
</dbReference>
<dbReference type="EMBL" id="MLAK01000893">
    <property type="protein sequence ID" value="OHT01862.1"/>
    <property type="molecule type" value="Genomic_DNA"/>
</dbReference>
<reference evidence="1" key="1">
    <citation type="submission" date="2016-10" db="EMBL/GenBank/DDBJ databases">
        <authorList>
            <person name="Benchimol M."/>
            <person name="Almeida L.G."/>
            <person name="Vasconcelos A.T."/>
            <person name="Perreira-Neves A."/>
            <person name="Rosa I.A."/>
            <person name="Tasca T."/>
            <person name="Bogo M.R."/>
            <person name="de Souza W."/>
        </authorList>
    </citation>
    <scope>NUCLEOTIDE SEQUENCE [LARGE SCALE GENOMIC DNA]</scope>
    <source>
        <strain evidence="1">K</strain>
    </source>
</reference>
<dbReference type="SUPFAM" id="SSF53448">
    <property type="entry name" value="Nucleotide-diphospho-sugar transferases"/>
    <property type="match status" value="1"/>
</dbReference>
<dbReference type="Proteomes" id="UP000179807">
    <property type="component" value="Unassembled WGS sequence"/>
</dbReference>
<accession>A0A1J4JWG0</accession>
<name>A0A1J4JWG0_9EUKA</name>
<comment type="caution">
    <text evidence="1">The sequence shown here is derived from an EMBL/GenBank/DDBJ whole genome shotgun (WGS) entry which is preliminary data.</text>
</comment>
<dbReference type="GeneID" id="94828392"/>
<dbReference type="InterPro" id="IPR029044">
    <property type="entry name" value="Nucleotide-diphossugar_trans"/>
</dbReference>
<evidence type="ECO:0000313" key="1">
    <source>
        <dbReference type="EMBL" id="OHT01862.1"/>
    </source>
</evidence>
<sequence>MNIDNSQPQIQILTLLCLLIYATVKYTSFNRYKLVEDFYFSIGKDRVNIIIQSETFSNQQFQKNWGHILNAEFPGAKLDFYYLCKNAENINETLNLSGPKVIMTTYTDSGYLPLLISIYGIQEPDLVVFINETGNQLLHSFISNQWIYNSIIDHHFDQSLACIFGFQTFYNKKQIGSDVMVVKEPIIRELIYHTDINSSSISPFYALSMILSLNGTKLKNKFNLISSEDRKTEFPSIIDPIRYNVKCIKPTNFSDIRNANFAYLLPTYKRSQYFSQSLSSLKKQTIQPKFYLMTQTRHHIMYDLNILQSYVDAPIYHFWTPNWNTFFLLANLITCLLDVDYIIRYDDDMWPMNPNVDENALKFINSRTDIMIGHGNFESCFTNMCLFKQKPKLLRKPPYPDTVATPLIFRPSHMKYAGRIRPFMLIGGEDFHLSISASLECDIISLHHHFNFWSFQNDGLQHSNDPEILNEYKVRKYLANGKYPVENVFCHYVEAGYQPKCWETYSVNKFEARSYNYKRAPIIEEEINISDPLN</sequence>
<protein>
    <submittedName>
        <fullName evidence="1">Uncharacterized protein</fullName>
    </submittedName>
</protein>
<keyword evidence="2" id="KW-1185">Reference proteome</keyword>
<dbReference type="AlphaFoldDB" id="A0A1J4JWG0"/>